<dbReference type="Proteomes" id="UP001244341">
    <property type="component" value="Chromosome 2b"/>
</dbReference>
<keyword evidence="3" id="KW-1185">Reference proteome</keyword>
<evidence type="ECO:0000313" key="3">
    <source>
        <dbReference type="Proteomes" id="UP001244341"/>
    </source>
</evidence>
<dbReference type="SMART" id="SM00513">
    <property type="entry name" value="SAP"/>
    <property type="match status" value="1"/>
</dbReference>
<dbReference type="PROSITE" id="PS50800">
    <property type="entry name" value="SAP"/>
    <property type="match status" value="1"/>
</dbReference>
<name>A0ABY8TRA8_TETOB</name>
<accession>A0ABY8TRA8</accession>
<dbReference type="EMBL" id="CP126209">
    <property type="protein sequence ID" value="WIA10892.1"/>
    <property type="molecule type" value="Genomic_DNA"/>
</dbReference>
<dbReference type="Pfam" id="PF02037">
    <property type="entry name" value="SAP"/>
    <property type="match status" value="1"/>
</dbReference>
<dbReference type="InterPro" id="IPR003034">
    <property type="entry name" value="SAP_dom"/>
</dbReference>
<feature type="domain" description="SAP" evidence="1">
    <location>
        <begin position="127"/>
        <end position="161"/>
    </location>
</feature>
<proteinExistence type="predicted"/>
<dbReference type="Gene3D" id="1.10.720.30">
    <property type="entry name" value="SAP domain"/>
    <property type="match status" value="1"/>
</dbReference>
<evidence type="ECO:0000313" key="2">
    <source>
        <dbReference type="EMBL" id="WIA10892.1"/>
    </source>
</evidence>
<sequence>MGAPPPTDEDNTRSVRRQQKRQLEVVSARSAVATFDAAAWPDQLVLRQRHTSTLGLPMDILQLVMKQLAVPDLVRGAGAVLRDLGSARMACWELHEASQCGVPCLVAALPPLPASSAEFWDALLHKPMSFTVAELKQAARSLNAAVSGTKPELILRILHSFGLEQPSAVPAALCMALYKERTAPLHPCVVARLRDMAWRGHLLAADALRQADAACMRRIVHAFVHGGVYSSGQPCKVRNAKYSRTPVSNALLNKFWDSEAEDTATGFGFFLMAEDALFASIGGTHAVATLVLDFVGTPSDLSRSELEDVAAHLLEHATVRVDAAAAAAGTAGRTPSAPGE</sequence>
<reference evidence="2 3" key="1">
    <citation type="submission" date="2023-05" db="EMBL/GenBank/DDBJ databases">
        <title>A 100% complete, gapless, phased diploid assembly of the Scenedesmus obliquus UTEX 3031 genome.</title>
        <authorList>
            <person name="Biondi T.C."/>
            <person name="Hanschen E.R."/>
            <person name="Kwon T."/>
            <person name="Eng W."/>
            <person name="Kruse C.P.S."/>
            <person name="Koehler S.I."/>
            <person name="Kunde Y."/>
            <person name="Gleasner C.D."/>
            <person name="You Mak K.T."/>
            <person name="Polle J."/>
            <person name="Hovde B.T."/>
            <person name="Starkenburg S.R."/>
        </authorList>
    </citation>
    <scope>NUCLEOTIDE SEQUENCE [LARGE SCALE GENOMIC DNA]</scope>
    <source>
        <strain evidence="2 3">DOE0152z</strain>
    </source>
</reference>
<gene>
    <name evidence="2" type="ORF">OEZ85_011058</name>
</gene>
<protein>
    <recommendedName>
        <fullName evidence="1">SAP domain-containing protein</fullName>
    </recommendedName>
</protein>
<evidence type="ECO:0000259" key="1">
    <source>
        <dbReference type="PROSITE" id="PS50800"/>
    </source>
</evidence>
<dbReference type="InterPro" id="IPR036361">
    <property type="entry name" value="SAP_dom_sf"/>
</dbReference>
<organism evidence="2 3">
    <name type="scientific">Tetradesmus obliquus</name>
    <name type="common">Green alga</name>
    <name type="synonym">Acutodesmus obliquus</name>
    <dbReference type="NCBI Taxonomy" id="3088"/>
    <lineage>
        <taxon>Eukaryota</taxon>
        <taxon>Viridiplantae</taxon>
        <taxon>Chlorophyta</taxon>
        <taxon>core chlorophytes</taxon>
        <taxon>Chlorophyceae</taxon>
        <taxon>CS clade</taxon>
        <taxon>Sphaeropleales</taxon>
        <taxon>Scenedesmaceae</taxon>
        <taxon>Tetradesmus</taxon>
    </lineage>
</organism>